<dbReference type="SUPFAM" id="SSF51658">
    <property type="entry name" value="Xylose isomerase-like"/>
    <property type="match status" value="1"/>
</dbReference>
<gene>
    <name evidence="1" type="primary">eboE</name>
    <name evidence="1" type="ORF">HW347_10310</name>
</gene>
<name>A0ABS5WE33_9FLAO</name>
<comment type="caution">
    <text evidence="1">The sequence shown here is derived from an EMBL/GenBank/DDBJ whole genome shotgun (WGS) entry which is preliminary data.</text>
</comment>
<dbReference type="EMBL" id="JACATN010000003">
    <property type="protein sequence ID" value="MBT2161659.1"/>
    <property type="molecule type" value="Genomic_DNA"/>
</dbReference>
<evidence type="ECO:0000313" key="2">
    <source>
        <dbReference type="Proteomes" id="UP000740413"/>
    </source>
</evidence>
<reference evidence="2" key="2">
    <citation type="submission" date="2023-07" db="EMBL/GenBank/DDBJ databases">
        <title>Zobellia barbeyronii sp. nov., a new marine flavobacterium, isolated from green and red algae.</title>
        <authorList>
            <person name="Nedashkovskaya O.I."/>
            <person name="Otstavnykh N."/>
            <person name="Zhukova N."/>
            <person name="Guzev K."/>
            <person name="Chausova V."/>
            <person name="Tekutyeva L."/>
            <person name="Mikhailov V."/>
            <person name="Isaeva M."/>
        </authorList>
    </citation>
    <scope>NUCLEOTIDE SEQUENCE [LARGE SCALE GENOMIC DNA]</scope>
    <source>
        <strain evidence="2">KMM 6746</strain>
    </source>
</reference>
<dbReference type="Gene3D" id="3.20.20.150">
    <property type="entry name" value="Divalent-metal-dependent TIM barrel enzymes"/>
    <property type="match status" value="1"/>
</dbReference>
<dbReference type="InterPro" id="IPR036237">
    <property type="entry name" value="Xyl_isomerase-like_sf"/>
</dbReference>
<sequence length="397" mass="45676">MRIDNNFQLTYCTNIHPGFNWKTTFDSLKEHVPQIKEKVSPNNPFGLGLRLSNKASEELALNGNLNEFKQWLGDNQVYVFTMNGFPYGNFHNERVKDDVHAPDWTTQERLIYTKRMFDQLAALLPEGIAGGISTSPVSYKYWHATEEATKLAFETGAKNMIEVAIHLHNIEKETGKYLHLDIEPEPDGMLENSDEVLHFFADYLLPIGTSVISEKLGVNTETADEIIRRYLTVCYDICHFSLAYEEPIDTFEKFAEAGIAIGKIQVSAALKILSNPSGNDEIWKALTLFDEPTYLHQVTEKVDGKVKTYNDLPIVLENKREFEELRAHFHVPIFLERFGALDSTQDHILKVMKYIKDHPVSEHLEIETYTWDVLPSALKRDLSESIIREIDWFVEKF</sequence>
<organism evidence="1 2">
    <name type="scientific">Zobellia barbeyronii</name>
    <dbReference type="NCBI Taxonomy" id="2748009"/>
    <lineage>
        <taxon>Bacteria</taxon>
        <taxon>Pseudomonadati</taxon>
        <taxon>Bacteroidota</taxon>
        <taxon>Flavobacteriia</taxon>
        <taxon>Flavobacteriales</taxon>
        <taxon>Flavobacteriaceae</taxon>
        <taxon>Zobellia</taxon>
    </lineage>
</organism>
<dbReference type="NCBIfam" id="NF035939">
    <property type="entry name" value="TIM_EboE"/>
    <property type="match status" value="1"/>
</dbReference>
<reference evidence="1 2" key="1">
    <citation type="submission" date="2020-06" db="EMBL/GenBank/DDBJ databases">
        <authorList>
            <person name="Isaeva M.P."/>
            <person name="Chernysheva N.Y."/>
        </authorList>
    </citation>
    <scope>NUCLEOTIDE SEQUENCE [LARGE SCALE GENOMIC DNA]</scope>
    <source>
        <strain evidence="1 2">KMM 6746</strain>
    </source>
</reference>
<dbReference type="Proteomes" id="UP000740413">
    <property type="component" value="Unassembled WGS sequence"/>
</dbReference>
<accession>A0ABS5WE33</accession>
<dbReference type="RefSeq" id="WP_214611801.1">
    <property type="nucleotide sequence ID" value="NZ_JACATN010000003.1"/>
</dbReference>
<keyword evidence="2" id="KW-1185">Reference proteome</keyword>
<protein>
    <submittedName>
        <fullName evidence="1">Metabolite traffic protein EboE</fullName>
    </submittedName>
</protein>
<evidence type="ECO:0000313" key="1">
    <source>
        <dbReference type="EMBL" id="MBT2161659.1"/>
    </source>
</evidence>
<proteinExistence type="predicted"/>